<reference evidence="4" key="2">
    <citation type="submission" date="2020-11" db="EMBL/GenBank/DDBJ databases">
        <authorList>
            <person name="McCartney M.A."/>
            <person name="Auch B."/>
            <person name="Kono T."/>
            <person name="Mallez S."/>
            <person name="Becker A."/>
            <person name="Gohl D.M."/>
            <person name="Silverstein K.A.T."/>
            <person name="Koren S."/>
            <person name="Bechman K.B."/>
            <person name="Herman A."/>
            <person name="Abrahante J.E."/>
            <person name="Garbe J."/>
        </authorList>
    </citation>
    <scope>NUCLEOTIDE SEQUENCE</scope>
    <source>
        <strain evidence="4">Duluth1</strain>
        <tissue evidence="4">Whole animal</tissue>
    </source>
</reference>
<dbReference type="Proteomes" id="UP000828390">
    <property type="component" value="Unassembled WGS sequence"/>
</dbReference>
<gene>
    <name evidence="4" type="ORF">DPMN_118222</name>
</gene>
<evidence type="ECO:0000313" key="5">
    <source>
        <dbReference type="Proteomes" id="UP000828390"/>
    </source>
</evidence>
<evidence type="ECO:0008006" key="6">
    <source>
        <dbReference type="Google" id="ProtNLM"/>
    </source>
</evidence>
<evidence type="ECO:0000256" key="3">
    <source>
        <dbReference type="SAM" id="SignalP"/>
    </source>
</evidence>
<dbReference type="EMBL" id="JAIWYP010000005">
    <property type="protein sequence ID" value="KAH3816701.1"/>
    <property type="molecule type" value="Genomic_DNA"/>
</dbReference>
<organism evidence="4 5">
    <name type="scientific">Dreissena polymorpha</name>
    <name type="common">Zebra mussel</name>
    <name type="synonym">Mytilus polymorpha</name>
    <dbReference type="NCBI Taxonomy" id="45954"/>
    <lineage>
        <taxon>Eukaryota</taxon>
        <taxon>Metazoa</taxon>
        <taxon>Spiralia</taxon>
        <taxon>Lophotrochozoa</taxon>
        <taxon>Mollusca</taxon>
        <taxon>Bivalvia</taxon>
        <taxon>Autobranchia</taxon>
        <taxon>Heteroconchia</taxon>
        <taxon>Euheterodonta</taxon>
        <taxon>Imparidentia</taxon>
        <taxon>Neoheterodontei</taxon>
        <taxon>Myida</taxon>
        <taxon>Dreissenoidea</taxon>
        <taxon>Dreissenidae</taxon>
        <taxon>Dreissena</taxon>
    </lineage>
</organism>
<accession>A0A9D4GJP0</accession>
<feature type="region of interest" description="Disordered" evidence="1">
    <location>
        <begin position="448"/>
        <end position="468"/>
    </location>
</feature>
<sequence>MKILSLVLLIYLFIWNAALQEINSTSATWFDATDYCMKNNKSLIKFKWDETVTPQFKRDHAIVFRKTNMWVGNYIHFRYINGTDVKEQIDPPTDKCISAKLSTVADGLNYTFVLVPRSCTDKLPSVCGSSHCLTRVEQTSTDWFKAAEICSLWSSGFVMQPLATKGAFASGTFNFVSNANITNGTYYWTNLVRDIHHPDYDFYLPHADLHLGCGYVDKLESIIQYGDCCQEMAIYCDNNTVSNTLNPDKSFHLNNSANSCDIGGEKDVLYNDNTFTNDINVANFETCVIPYTPSISDASSAVYIGVSVGGVIGMFSFVVAAIIIHKRRNSTKVDAKKLKRQFNGPEHSFGNGDHPTTSGCVNNANINLQMNVAHPGSPREFENDKDGIAYASFNEYQPAWESPEDFFSNEAYKPVVYGTSSRAVHETSSTFEDSGYYPIHGQMATSKLTLDNTLTDDSRSKSDDETDKSYEYMEVKKSLASGNVLEKSEAFVDQNKSHDVELFTVQNFTYTSI</sequence>
<keyword evidence="2" id="KW-0472">Membrane</keyword>
<name>A0A9D4GJP0_DREPO</name>
<proteinExistence type="predicted"/>
<feature type="transmembrane region" description="Helical" evidence="2">
    <location>
        <begin position="301"/>
        <end position="324"/>
    </location>
</feature>
<evidence type="ECO:0000256" key="1">
    <source>
        <dbReference type="SAM" id="MobiDB-lite"/>
    </source>
</evidence>
<feature type="signal peptide" evidence="3">
    <location>
        <begin position="1"/>
        <end position="20"/>
    </location>
</feature>
<feature type="chain" id="PRO_5038627735" description="C-type lectin domain-containing protein" evidence="3">
    <location>
        <begin position="21"/>
        <end position="513"/>
    </location>
</feature>
<keyword evidence="2" id="KW-0812">Transmembrane</keyword>
<comment type="caution">
    <text evidence="4">The sequence shown here is derived from an EMBL/GenBank/DDBJ whole genome shotgun (WGS) entry which is preliminary data.</text>
</comment>
<reference evidence="4" key="1">
    <citation type="journal article" date="2019" name="bioRxiv">
        <title>The Genome of the Zebra Mussel, Dreissena polymorpha: A Resource for Invasive Species Research.</title>
        <authorList>
            <person name="McCartney M.A."/>
            <person name="Auch B."/>
            <person name="Kono T."/>
            <person name="Mallez S."/>
            <person name="Zhang Y."/>
            <person name="Obille A."/>
            <person name="Becker A."/>
            <person name="Abrahante J.E."/>
            <person name="Garbe J."/>
            <person name="Badalamenti J.P."/>
            <person name="Herman A."/>
            <person name="Mangelson H."/>
            <person name="Liachko I."/>
            <person name="Sullivan S."/>
            <person name="Sone E.D."/>
            <person name="Koren S."/>
            <person name="Silverstein K.A.T."/>
            <person name="Beckman K.B."/>
            <person name="Gohl D.M."/>
        </authorList>
    </citation>
    <scope>NUCLEOTIDE SEQUENCE</scope>
    <source>
        <strain evidence="4">Duluth1</strain>
        <tissue evidence="4">Whole animal</tissue>
    </source>
</reference>
<dbReference type="AlphaFoldDB" id="A0A9D4GJP0"/>
<keyword evidence="5" id="KW-1185">Reference proteome</keyword>
<evidence type="ECO:0000313" key="4">
    <source>
        <dbReference type="EMBL" id="KAH3816701.1"/>
    </source>
</evidence>
<keyword evidence="3" id="KW-0732">Signal</keyword>
<protein>
    <recommendedName>
        <fullName evidence="6">C-type lectin domain-containing protein</fullName>
    </recommendedName>
</protein>
<evidence type="ECO:0000256" key="2">
    <source>
        <dbReference type="SAM" id="Phobius"/>
    </source>
</evidence>
<feature type="compositionally biased region" description="Basic and acidic residues" evidence="1">
    <location>
        <begin position="456"/>
        <end position="468"/>
    </location>
</feature>
<keyword evidence="2" id="KW-1133">Transmembrane helix</keyword>